<sequence length="109" mass="11418">MSNVKTLLLITGIFEIIIGVPVMGGLIVIGLSYIPLVVMLALHIVTLVLASQHNADKHGSILGIVTSVIAVIPIVGMIMHLITGVLLLVSASRADQNQSYSPPPPPSSF</sequence>
<evidence type="ECO:0000313" key="2">
    <source>
        <dbReference type="EMBL" id="ANY67813.1"/>
    </source>
</evidence>
<reference evidence="2" key="1">
    <citation type="submission" date="2016-08" db="EMBL/GenBank/DDBJ databases">
        <title>Complete Genome Seqeunce of Paenibacillus sp. BIHB 4019 from tea rhizoplane.</title>
        <authorList>
            <person name="Thakur R."/>
            <person name="Swarnkar M.K."/>
            <person name="Gulati A."/>
        </authorList>
    </citation>
    <scope>NUCLEOTIDE SEQUENCE [LARGE SCALE GENOMIC DNA]</scope>
    <source>
        <strain evidence="2">BIHB4019</strain>
    </source>
</reference>
<keyword evidence="1" id="KW-1133">Transmembrane helix</keyword>
<feature type="transmembrane region" description="Helical" evidence="1">
    <location>
        <begin position="62"/>
        <end position="89"/>
    </location>
</feature>
<dbReference type="RefSeq" id="WP_099518989.1">
    <property type="nucleotide sequence ID" value="NZ_CP016808.1"/>
</dbReference>
<keyword evidence="1" id="KW-0472">Membrane</keyword>
<evidence type="ECO:0000256" key="1">
    <source>
        <dbReference type="SAM" id="Phobius"/>
    </source>
</evidence>
<feature type="transmembrane region" description="Helical" evidence="1">
    <location>
        <begin position="33"/>
        <end position="50"/>
    </location>
</feature>
<name>A0A1B2DJD0_9BACL</name>
<protein>
    <submittedName>
        <fullName evidence="2">Uncharacterized protein</fullName>
    </submittedName>
</protein>
<dbReference type="AlphaFoldDB" id="A0A1B2DJD0"/>
<feature type="transmembrane region" description="Helical" evidence="1">
    <location>
        <begin position="7"/>
        <end position="27"/>
    </location>
</feature>
<gene>
    <name evidence="2" type="ORF">BBD42_16055</name>
</gene>
<dbReference type="EMBL" id="CP016808">
    <property type="protein sequence ID" value="ANY67813.1"/>
    <property type="molecule type" value="Genomic_DNA"/>
</dbReference>
<accession>A0A1B2DJD0</accession>
<organism evidence="2">
    <name type="scientific">Paenibacillus sp. BIHB 4019</name>
    <dbReference type="NCBI Taxonomy" id="1870819"/>
    <lineage>
        <taxon>Bacteria</taxon>
        <taxon>Bacillati</taxon>
        <taxon>Bacillota</taxon>
        <taxon>Bacilli</taxon>
        <taxon>Bacillales</taxon>
        <taxon>Paenibacillaceae</taxon>
        <taxon>Paenibacillus</taxon>
    </lineage>
</organism>
<keyword evidence="1" id="KW-0812">Transmembrane</keyword>
<proteinExistence type="predicted"/>